<dbReference type="AlphaFoldDB" id="A0A087RUA3"/>
<reference evidence="1 2" key="1">
    <citation type="submission" date="2014-06" db="EMBL/GenBank/DDBJ databases">
        <authorList>
            <person name="Ngugi D.K."/>
            <person name="Blom J."/>
            <person name="Alam I."/>
            <person name="Rashid M."/>
            <person name="Baalawi W."/>
            <person name="Zhang G."/>
            <person name="Hikmawan T."/>
            <person name="Guan Y."/>
            <person name="Antunes A."/>
            <person name="Siam R."/>
            <person name="El-Dorry H."/>
            <person name="Bajic V."/>
            <person name="Stingl U."/>
        </authorList>
    </citation>
    <scope>NUCLEOTIDE SEQUENCE [LARGE SCALE GENOMIC DNA]</scope>
    <source>
        <strain evidence="1">SCGC AAA799-D11</strain>
    </source>
</reference>
<dbReference type="STRING" id="1502291.AAA799D11_00371"/>
<evidence type="ECO:0000313" key="2">
    <source>
        <dbReference type="Proteomes" id="UP000029386"/>
    </source>
</evidence>
<comment type="caution">
    <text evidence="1">The sequence shown here is derived from an EMBL/GenBank/DDBJ whole genome shotgun (WGS) entry which is preliminary data.</text>
</comment>
<protein>
    <submittedName>
        <fullName evidence="1">Uncharacterized protein</fullName>
    </submittedName>
</protein>
<dbReference type="Pfam" id="PF20364">
    <property type="entry name" value="DUF6659"/>
    <property type="match status" value="1"/>
</dbReference>
<proteinExistence type="predicted"/>
<accession>A0A087RUA3</accession>
<organism evidence="1 2">
    <name type="scientific">Marine Group I thaumarchaeote SCGC AAA799-D11</name>
    <dbReference type="NCBI Taxonomy" id="1502291"/>
    <lineage>
        <taxon>Archaea</taxon>
        <taxon>Nitrososphaerota</taxon>
        <taxon>Marine Group I</taxon>
    </lineage>
</organism>
<dbReference type="InterPro" id="IPR046600">
    <property type="entry name" value="DUF6659"/>
</dbReference>
<evidence type="ECO:0000313" key="1">
    <source>
        <dbReference type="EMBL" id="KFM17057.1"/>
    </source>
</evidence>
<name>A0A087RUA3_9ARCH</name>
<dbReference type="PATRIC" id="fig|1502291.3.peg.311"/>
<sequence length="120" mass="13966">MDFEKLYTDILNLNSSIRYAAIQNNTGVKIAGGFRSEITPILSDEELQMMHYYASQRWQTRKNIEHKIGPAKYALSEYDKIKRITFPVDEKHLLMITTDINSDHSTMIQQILELIKDSKT</sequence>
<gene>
    <name evidence="1" type="ORF">AAA799D11_00371</name>
</gene>
<keyword evidence="2" id="KW-1185">Reference proteome</keyword>
<dbReference type="EMBL" id="JOSY01000010">
    <property type="protein sequence ID" value="KFM17057.1"/>
    <property type="molecule type" value="Genomic_DNA"/>
</dbReference>
<dbReference type="Proteomes" id="UP000029386">
    <property type="component" value="Unassembled WGS sequence"/>
</dbReference>